<feature type="compositionally biased region" description="Low complexity" evidence="1">
    <location>
        <begin position="186"/>
        <end position="197"/>
    </location>
</feature>
<feature type="chain" id="PRO_5046048258" evidence="2">
    <location>
        <begin position="24"/>
        <end position="241"/>
    </location>
</feature>
<proteinExistence type="predicted"/>
<reference evidence="3 4" key="1">
    <citation type="submission" date="2024-10" db="EMBL/GenBank/DDBJ databases">
        <title>The Natural Products Discovery Center: Release of the First 8490 Sequenced Strains for Exploring Actinobacteria Biosynthetic Diversity.</title>
        <authorList>
            <person name="Kalkreuter E."/>
            <person name="Kautsar S.A."/>
            <person name="Yang D."/>
            <person name="Bader C.D."/>
            <person name="Teijaro C.N."/>
            <person name="Fluegel L."/>
            <person name="Davis C.M."/>
            <person name="Simpson J.R."/>
            <person name="Lauterbach L."/>
            <person name="Steele A.D."/>
            <person name="Gui C."/>
            <person name="Meng S."/>
            <person name="Li G."/>
            <person name="Viehrig K."/>
            <person name="Ye F."/>
            <person name="Su P."/>
            <person name="Kiefer A.F."/>
            <person name="Nichols A."/>
            <person name="Cepeda A.J."/>
            <person name="Yan W."/>
            <person name="Fan B."/>
            <person name="Jiang Y."/>
            <person name="Adhikari A."/>
            <person name="Zheng C.-J."/>
            <person name="Schuster L."/>
            <person name="Cowan T.M."/>
            <person name="Smanski M.J."/>
            <person name="Chevrette M.G."/>
            <person name="De Carvalho L.P.S."/>
            <person name="Shen B."/>
        </authorList>
    </citation>
    <scope>NUCLEOTIDE SEQUENCE [LARGE SCALE GENOMIC DNA]</scope>
    <source>
        <strain evidence="3 4">NPDC007147</strain>
    </source>
</reference>
<dbReference type="EMBL" id="JBIAFJ010000013">
    <property type="protein sequence ID" value="MFE9171126.1"/>
    <property type="molecule type" value="Genomic_DNA"/>
</dbReference>
<dbReference type="RefSeq" id="WP_388347823.1">
    <property type="nucleotide sequence ID" value="NZ_JBIAFJ010000013.1"/>
</dbReference>
<evidence type="ECO:0000256" key="1">
    <source>
        <dbReference type="SAM" id="MobiDB-lite"/>
    </source>
</evidence>
<evidence type="ECO:0000313" key="4">
    <source>
        <dbReference type="Proteomes" id="UP001601197"/>
    </source>
</evidence>
<dbReference type="Proteomes" id="UP001601197">
    <property type="component" value="Unassembled WGS sequence"/>
</dbReference>
<sequence length="241" mass="24829">MKLTGKGTLGLAATAAVVTGTLAGVWAGSHGAETPSRGSEVVLAQADDVLPSVTSTDWVTYADRVVVVRPTSDREIPATEEENEAGEGYIGRSATLAVDKVLWSRSGAPAVPRSLTLDVAGWAFKDDQRQEFAVHDTPRLETGHTYIVALARLDDGTWSILGSGASLPYDGGVIGNGESEGNTVEAAKPASKSVSAARTAPGTSHDVEDSVEDSVEAQVNGESDDALVSLLNDTAPAPDAS</sequence>
<name>A0ABW6KTK3_9ACTN</name>
<evidence type="ECO:0000313" key="3">
    <source>
        <dbReference type="EMBL" id="MFE9171126.1"/>
    </source>
</evidence>
<organism evidence="3 4">
    <name type="scientific">Streptomyces kebangsaanensis</name>
    <dbReference type="NCBI Taxonomy" id="864058"/>
    <lineage>
        <taxon>Bacteria</taxon>
        <taxon>Bacillati</taxon>
        <taxon>Actinomycetota</taxon>
        <taxon>Actinomycetes</taxon>
        <taxon>Kitasatosporales</taxon>
        <taxon>Streptomycetaceae</taxon>
        <taxon>Streptomyces</taxon>
    </lineage>
</organism>
<keyword evidence="4" id="KW-1185">Reference proteome</keyword>
<evidence type="ECO:0000256" key="2">
    <source>
        <dbReference type="SAM" id="SignalP"/>
    </source>
</evidence>
<protein>
    <submittedName>
        <fullName evidence="3">Uncharacterized protein</fullName>
    </submittedName>
</protein>
<keyword evidence="2" id="KW-0732">Signal</keyword>
<feature type="signal peptide" evidence="2">
    <location>
        <begin position="1"/>
        <end position="23"/>
    </location>
</feature>
<accession>A0ABW6KTK3</accession>
<gene>
    <name evidence="3" type="ORF">ACFYNZ_16640</name>
</gene>
<comment type="caution">
    <text evidence="3">The sequence shown here is derived from an EMBL/GenBank/DDBJ whole genome shotgun (WGS) entry which is preliminary data.</text>
</comment>
<feature type="region of interest" description="Disordered" evidence="1">
    <location>
        <begin position="178"/>
        <end position="223"/>
    </location>
</feature>